<reference evidence="1 2" key="1">
    <citation type="submission" date="2011-09" db="EMBL/GenBank/DDBJ databases">
        <authorList>
            <person name="Carlier A."/>
        </authorList>
    </citation>
    <scope>NUCLEOTIDE SEQUENCE [LARGE SCALE GENOMIC DNA]</scope>
    <source>
        <strain evidence="1 2">UZHbot1</strain>
    </source>
</reference>
<dbReference type="PANTHER" id="PTHR34319:SF6">
    <property type="entry name" value="MAJOR EXPORTED PROTEIN"/>
    <property type="match status" value="1"/>
</dbReference>
<name>U3UAN7_9BURK</name>
<organism evidence="1 2">
    <name type="scientific">Candidatus Paraburkholderia kirkii UZHbot1</name>
    <dbReference type="NCBI Taxonomy" id="1055526"/>
    <lineage>
        <taxon>Bacteria</taxon>
        <taxon>Pseudomonadati</taxon>
        <taxon>Pseudomonadota</taxon>
        <taxon>Betaproteobacteria</taxon>
        <taxon>Burkholderiales</taxon>
        <taxon>Burkholderiaceae</taxon>
        <taxon>Paraburkholderia</taxon>
    </lineage>
</organism>
<accession>U3UAN7</accession>
<dbReference type="InterPro" id="IPR008514">
    <property type="entry name" value="T6SS_Hcp"/>
</dbReference>
<dbReference type="SUPFAM" id="SSF141452">
    <property type="entry name" value="Hcp1-like"/>
    <property type="match status" value="1"/>
</dbReference>
<evidence type="ECO:0000313" key="2">
    <source>
        <dbReference type="Proteomes" id="UP000003511"/>
    </source>
</evidence>
<dbReference type="BioCyc" id="CBUR1055526:G10QW-2361-MONOMER"/>
<dbReference type="PANTHER" id="PTHR34319">
    <property type="entry name" value="MAJOR EXPORTED PROTEIN"/>
    <property type="match status" value="1"/>
</dbReference>
<dbReference type="AlphaFoldDB" id="U3UAN7"/>
<dbReference type="InterPro" id="IPR036624">
    <property type="entry name" value="Hcp1-lik_sf"/>
</dbReference>
<dbReference type="Pfam" id="PF05638">
    <property type="entry name" value="T6SS_HCP"/>
    <property type="match status" value="1"/>
</dbReference>
<dbReference type="EMBL" id="CAFE01000103">
    <property type="protein sequence ID" value="CCD37476.1"/>
    <property type="molecule type" value="Genomic_DNA"/>
</dbReference>
<proteinExistence type="predicted"/>
<evidence type="ECO:0000313" key="1">
    <source>
        <dbReference type="EMBL" id="CCD37476.1"/>
    </source>
</evidence>
<reference evidence="1 2" key="2">
    <citation type="submission" date="2011-10" db="EMBL/GenBank/DDBJ databases">
        <title>Draft genome sequence of Candidatus Burkholderia kirkii.</title>
        <authorList>
            <person name="Carlier A.L."/>
            <person name="Eberl L."/>
        </authorList>
    </citation>
    <scope>NUCLEOTIDE SEQUENCE [LARGE SCALE GENOMIC DNA]</scope>
    <source>
        <strain evidence="1 2">UZHbot1</strain>
    </source>
</reference>
<comment type="caution">
    <text evidence="1">The sequence shown here is derived from an EMBL/GenBank/DDBJ whole genome shotgun (WGS) entry which is preliminary data.</text>
</comment>
<gene>
    <name evidence="1" type="ORF">BKIR_c187_1233</name>
</gene>
<sequence>MHAPMSIEKEFDSSTPYLYQAVAKGQTLKSAEIKWYRINDAGKEEPYFVIQLEGEKVSSISPGMANTKINSLSQLNHLEVVSLMYDSITWHYLDGNIRFSDAWNER</sequence>
<dbReference type="InterPro" id="IPR052947">
    <property type="entry name" value="T6SS_Hcp1_domain"/>
</dbReference>
<dbReference type="NCBIfam" id="TIGR03344">
    <property type="entry name" value="VI_effect_Hcp1"/>
    <property type="match status" value="1"/>
</dbReference>
<dbReference type="Gene3D" id="2.30.110.20">
    <property type="entry name" value="Hcp1-like"/>
    <property type="match status" value="1"/>
</dbReference>
<keyword evidence="2" id="KW-1185">Reference proteome</keyword>
<dbReference type="Proteomes" id="UP000003511">
    <property type="component" value="Unassembled WGS sequence"/>
</dbReference>
<dbReference type="HOGENOM" id="CLU_116190_0_0_4"/>
<protein>
    <submittedName>
        <fullName evidence="1">WGS project CAFE00000000 data, contig bkir_c187</fullName>
    </submittedName>
</protein>